<accession>A0A380H658</accession>
<dbReference type="Pfam" id="PF02872">
    <property type="entry name" value="5_nucleotid_C"/>
    <property type="match status" value="1"/>
</dbReference>
<evidence type="ECO:0000313" key="3">
    <source>
        <dbReference type="Proteomes" id="UP000255425"/>
    </source>
</evidence>
<evidence type="ECO:0000259" key="1">
    <source>
        <dbReference type="Pfam" id="PF02872"/>
    </source>
</evidence>
<feature type="domain" description="5'-Nucleotidase C-terminal" evidence="1">
    <location>
        <begin position="32"/>
        <end position="160"/>
    </location>
</feature>
<dbReference type="SUPFAM" id="SSF55816">
    <property type="entry name" value="5'-nucleotidase (syn. UDP-sugar hydrolase), C-terminal domain"/>
    <property type="match status" value="1"/>
</dbReference>
<dbReference type="GO" id="GO:0009166">
    <property type="term" value="P:nucleotide catabolic process"/>
    <property type="evidence" value="ECO:0007669"/>
    <property type="project" value="InterPro"/>
</dbReference>
<protein>
    <submittedName>
        <fullName evidence="2">Nucleotidase</fullName>
    </submittedName>
</protein>
<reference evidence="2 3" key="1">
    <citation type="submission" date="2018-06" db="EMBL/GenBank/DDBJ databases">
        <authorList>
            <consortium name="Pathogen Informatics"/>
            <person name="Doyle S."/>
        </authorList>
    </citation>
    <scope>NUCLEOTIDE SEQUENCE [LARGE SCALE GENOMIC DNA]</scope>
    <source>
        <strain evidence="2 3">NCTC11807</strain>
    </source>
</reference>
<name>A0A380H658_9STAP</name>
<evidence type="ECO:0000313" key="2">
    <source>
        <dbReference type="EMBL" id="SUM73173.1"/>
    </source>
</evidence>
<dbReference type="InterPro" id="IPR008334">
    <property type="entry name" value="5'-Nucleotdase_C"/>
</dbReference>
<dbReference type="Proteomes" id="UP000255425">
    <property type="component" value="Unassembled WGS sequence"/>
</dbReference>
<sequence>MIVKREHWADEIISNKNFNLVVNGIEELICNPHPFTQLLHDAIRVAYNYSISCVHISKNGENGLNHMIKNRDLYEAYPHPDRPVDLTVKGQNIKDILEYSYAYIEFNNEKLSLTIIDETLFTIWQGFKYTVDMTKEPFNRVQIDDLDMDQMYRITMTDYCYRNYKDYLHDATIHETHSETMGVLIRKNLKDNIYDIEVDHNFRVNY</sequence>
<proteinExistence type="predicted"/>
<dbReference type="InterPro" id="IPR036907">
    <property type="entry name" value="5'-Nucleotdase_C_sf"/>
</dbReference>
<keyword evidence="3" id="KW-1185">Reference proteome</keyword>
<dbReference type="GO" id="GO:0016787">
    <property type="term" value="F:hydrolase activity"/>
    <property type="evidence" value="ECO:0007669"/>
    <property type="project" value="InterPro"/>
</dbReference>
<dbReference type="EMBL" id="UHDZ01000001">
    <property type="protein sequence ID" value="SUM73173.1"/>
    <property type="molecule type" value="Genomic_DNA"/>
</dbReference>
<dbReference type="AlphaFoldDB" id="A0A380H658"/>
<dbReference type="Gene3D" id="3.90.780.10">
    <property type="entry name" value="5'-Nucleotidase, C-terminal domain"/>
    <property type="match status" value="1"/>
</dbReference>
<organism evidence="2 3">
    <name type="scientific">Staphylococcus saccharolyticus</name>
    <dbReference type="NCBI Taxonomy" id="33028"/>
    <lineage>
        <taxon>Bacteria</taxon>
        <taxon>Bacillati</taxon>
        <taxon>Bacillota</taxon>
        <taxon>Bacilli</taxon>
        <taxon>Bacillales</taxon>
        <taxon>Staphylococcaceae</taxon>
        <taxon>Staphylococcus</taxon>
    </lineage>
</organism>
<gene>
    <name evidence="2" type="ORF">NCTC11807_02022</name>
</gene>